<keyword evidence="8" id="KW-0811">Translocation</keyword>
<keyword evidence="10" id="KW-0472">Membrane</keyword>
<evidence type="ECO:0000256" key="12">
    <source>
        <dbReference type="ARBA" id="ARBA00031407"/>
    </source>
</evidence>
<keyword evidence="6" id="KW-0999">Mitochondrion inner membrane</keyword>
<dbReference type="GO" id="GO:0030150">
    <property type="term" value="P:protein import into mitochondrial matrix"/>
    <property type="evidence" value="ECO:0007669"/>
    <property type="project" value="InterPro"/>
</dbReference>
<organism evidence="14 15">
    <name type="scientific">Naematelia encephala</name>
    <dbReference type="NCBI Taxonomy" id="71784"/>
    <lineage>
        <taxon>Eukaryota</taxon>
        <taxon>Fungi</taxon>
        <taxon>Dikarya</taxon>
        <taxon>Basidiomycota</taxon>
        <taxon>Agaricomycotina</taxon>
        <taxon>Tremellomycetes</taxon>
        <taxon>Tremellales</taxon>
        <taxon>Naemateliaceae</taxon>
        <taxon>Naematelia</taxon>
    </lineage>
</organism>
<dbReference type="InParanoid" id="A0A1Y2BBX0"/>
<dbReference type="Pfam" id="PF03656">
    <property type="entry name" value="Pam16"/>
    <property type="match status" value="1"/>
</dbReference>
<evidence type="ECO:0000256" key="4">
    <source>
        <dbReference type="ARBA" id="ARBA00020721"/>
    </source>
</evidence>
<name>A0A1Y2BBX0_9TREE</name>
<feature type="compositionally biased region" description="Gly residues" evidence="13">
    <location>
        <begin position="176"/>
        <end position="186"/>
    </location>
</feature>
<protein>
    <recommendedName>
        <fullName evidence="4">Mitochondrial import inner membrane translocase subunit TIM16</fullName>
    </recommendedName>
    <alternativeName>
        <fullName evidence="3">Mitochondrial import inner membrane translocase subunit tim16</fullName>
    </alternativeName>
    <alternativeName>
        <fullName evidence="11 12">Presequence translocated-associated motor subunit PAM16</fullName>
    </alternativeName>
</protein>
<evidence type="ECO:0000256" key="2">
    <source>
        <dbReference type="ARBA" id="ARBA00008817"/>
    </source>
</evidence>
<dbReference type="OrthoDB" id="10262892at2759"/>
<evidence type="ECO:0000256" key="6">
    <source>
        <dbReference type="ARBA" id="ARBA00022792"/>
    </source>
</evidence>
<dbReference type="InterPro" id="IPR036869">
    <property type="entry name" value="J_dom_sf"/>
</dbReference>
<dbReference type="AlphaFoldDB" id="A0A1Y2BBX0"/>
<dbReference type="Proteomes" id="UP000193986">
    <property type="component" value="Unassembled WGS sequence"/>
</dbReference>
<proteinExistence type="inferred from homology"/>
<comment type="similarity">
    <text evidence="2">Belongs to the TIM16/PAM16 family.</text>
</comment>
<evidence type="ECO:0000256" key="1">
    <source>
        <dbReference type="ARBA" id="ARBA00004637"/>
    </source>
</evidence>
<dbReference type="FunCoup" id="A0A1Y2BBX0">
    <property type="interactions" value="59"/>
</dbReference>
<gene>
    <name evidence="14" type="ORF">BCR39DRAFT_525787</name>
</gene>
<keyword evidence="7" id="KW-0653">Protein transport</keyword>
<evidence type="ECO:0000256" key="8">
    <source>
        <dbReference type="ARBA" id="ARBA00023010"/>
    </source>
</evidence>
<evidence type="ECO:0000313" key="14">
    <source>
        <dbReference type="EMBL" id="ORY31585.1"/>
    </source>
</evidence>
<keyword evidence="15" id="KW-1185">Reference proteome</keyword>
<evidence type="ECO:0000256" key="10">
    <source>
        <dbReference type="ARBA" id="ARBA00023136"/>
    </source>
</evidence>
<dbReference type="PANTHER" id="PTHR12388">
    <property type="entry name" value="MITOCHONDRIA ASSOCIATED GRANULOCYTE MACROPHAGE CSF SIGNALING MOLECULE"/>
    <property type="match status" value="1"/>
</dbReference>
<dbReference type="EMBL" id="MCFC01000014">
    <property type="protein sequence ID" value="ORY31585.1"/>
    <property type="molecule type" value="Genomic_DNA"/>
</dbReference>
<evidence type="ECO:0000256" key="11">
    <source>
        <dbReference type="ARBA" id="ARBA00030422"/>
    </source>
</evidence>
<dbReference type="STRING" id="71784.A0A1Y2BBX0"/>
<feature type="region of interest" description="Disordered" evidence="13">
    <location>
        <begin position="84"/>
        <end position="186"/>
    </location>
</feature>
<reference evidence="14 15" key="1">
    <citation type="submission" date="2016-07" db="EMBL/GenBank/DDBJ databases">
        <title>Pervasive Adenine N6-methylation of Active Genes in Fungi.</title>
        <authorList>
            <consortium name="DOE Joint Genome Institute"/>
            <person name="Mondo S.J."/>
            <person name="Dannebaum R.O."/>
            <person name="Kuo R.C."/>
            <person name="Labutti K."/>
            <person name="Haridas S."/>
            <person name="Kuo A."/>
            <person name="Salamov A."/>
            <person name="Ahrendt S.R."/>
            <person name="Lipzen A."/>
            <person name="Sullivan W."/>
            <person name="Andreopoulos W.B."/>
            <person name="Clum A."/>
            <person name="Lindquist E."/>
            <person name="Daum C."/>
            <person name="Ramamoorthy G.K."/>
            <person name="Gryganskyi A."/>
            <person name="Culley D."/>
            <person name="Magnuson J.K."/>
            <person name="James T.Y."/>
            <person name="O'Malley M.A."/>
            <person name="Stajich J.E."/>
            <person name="Spatafora J.W."/>
            <person name="Visel A."/>
            <person name="Grigoriev I.V."/>
        </authorList>
    </citation>
    <scope>NUCLEOTIDE SEQUENCE [LARGE SCALE GENOMIC DNA]</scope>
    <source>
        <strain evidence="14 15">68-887.2</strain>
    </source>
</reference>
<feature type="compositionally biased region" description="Low complexity" evidence="13">
    <location>
        <begin position="155"/>
        <end position="165"/>
    </location>
</feature>
<dbReference type="PANTHER" id="PTHR12388:SF0">
    <property type="entry name" value="MITOCHONDRIAL IMPORT INNER MEMBRANE TRANSLOCASE SUBUNIT TIM16"/>
    <property type="match status" value="1"/>
</dbReference>
<feature type="compositionally biased region" description="Basic and acidic residues" evidence="13">
    <location>
        <begin position="128"/>
        <end position="140"/>
    </location>
</feature>
<sequence>MSLPRIVSDMVVTGIRILGRASAAAGQQAMANLKHKPENNDAPRASSSSSKSEHAITSQLQMTIDEARMILNVKKDDPMEIIQRQYDAIFTANGPPPEPAPSANSPQPGKRPSRAPAHSHYLQSKVYRALERIRAERAEEPTPPAGEVRDAAGQGTDAAPTVTTAAPPPPPPPGTGSTGQGGGTSS</sequence>
<feature type="region of interest" description="Disordered" evidence="13">
    <location>
        <begin position="28"/>
        <end position="57"/>
    </location>
</feature>
<dbReference type="GO" id="GO:0005744">
    <property type="term" value="C:TIM23 mitochondrial import inner membrane translocase complex"/>
    <property type="evidence" value="ECO:0007669"/>
    <property type="project" value="InterPro"/>
</dbReference>
<comment type="caution">
    <text evidence="14">The sequence shown here is derived from an EMBL/GenBank/DDBJ whole genome shotgun (WGS) entry which is preliminary data.</text>
</comment>
<evidence type="ECO:0000313" key="15">
    <source>
        <dbReference type="Proteomes" id="UP000193986"/>
    </source>
</evidence>
<comment type="subcellular location">
    <subcellularLocation>
        <location evidence="1">Mitochondrion inner membrane</location>
        <topology evidence="1">Peripheral membrane protein</topology>
    </subcellularLocation>
</comment>
<dbReference type="Gene3D" id="1.10.287.110">
    <property type="entry name" value="DnaJ domain"/>
    <property type="match status" value="1"/>
</dbReference>
<evidence type="ECO:0000256" key="13">
    <source>
        <dbReference type="SAM" id="MobiDB-lite"/>
    </source>
</evidence>
<evidence type="ECO:0000256" key="9">
    <source>
        <dbReference type="ARBA" id="ARBA00023128"/>
    </source>
</evidence>
<keyword evidence="5" id="KW-0813">Transport</keyword>
<keyword evidence="9" id="KW-0496">Mitochondrion</keyword>
<evidence type="ECO:0000256" key="3">
    <source>
        <dbReference type="ARBA" id="ARBA00013571"/>
    </source>
</evidence>
<accession>A0A1Y2BBX0</accession>
<dbReference type="InterPro" id="IPR005341">
    <property type="entry name" value="Tim16"/>
</dbReference>
<evidence type="ECO:0000256" key="5">
    <source>
        <dbReference type="ARBA" id="ARBA00022448"/>
    </source>
</evidence>
<evidence type="ECO:0000256" key="7">
    <source>
        <dbReference type="ARBA" id="ARBA00022927"/>
    </source>
</evidence>